<dbReference type="EMBL" id="JBITYT010000004">
    <property type="protein sequence ID" value="MFI9119764.1"/>
    <property type="molecule type" value="Genomic_DNA"/>
</dbReference>
<evidence type="ECO:0000313" key="3">
    <source>
        <dbReference type="Proteomes" id="UP001614391"/>
    </source>
</evidence>
<proteinExistence type="predicted"/>
<dbReference type="InterPro" id="IPR007061">
    <property type="entry name" value="MST-like"/>
</dbReference>
<dbReference type="Pfam" id="PF04978">
    <property type="entry name" value="MST"/>
    <property type="match status" value="1"/>
</dbReference>
<sequence length="217" mass="23510">MPGFAPPAGDERTALTAYLAHQRRALRVTAHGLTDEQARTASPVGDLSIGGLIKHAARCEAFWTDLVLGEESGPRRKADEPDDDEFRLSPDETLAWALAAHAEAADRTDAVIAGVPDLGQAVQVPRGLPWFPAEVEEWSVRWVLLHLIEETARHGGHADIIRESLDGATLYPLLAAAEAWPDPWFRPWEPARRAPGRASAEARVTAAGRSAGSIDPR</sequence>
<dbReference type="Gene3D" id="1.20.120.450">
    <property type="entry name" value="dinb family like domain"/>
    <property type="match status" value="1"/>
</dbReference>
<comment type="caution">
    <text evidence="2">The sequence shown here is derived from an EMBL/GenBank/DDBJ whole genome shotgun (WGS) entry which is preliminary data.</text>
</comment>
<dbReference type="RefSeq" id="WP_051716279.1">
    <property type="nucleotide sequence ID" value="NZ_JBITYT010000004.1"/>
</dbReference>
<accession>A0ABW8CTC6</accession>
<organism evidence="2 3">
    <name type="scientific">Streptomyces bikiniensis</name>
    <dbReference type="NCBI Taxonomy" id="1896"/>
    <lineage>
        <taxon>Bacteria</taxon>
        <taxon>Bacillati</taxon>
        <taxon>Actinomycetota</taxon>
        <taxon>Actinomycetes</taxon>
        <taxon>Kitasatosporales</taxon>
        <taxon>Streptomycetaceae</taxon>
        <taxon>Streptomyces</taxon>
    </lineage>
</organism>
<dbReference type="SUPFAM" id="SSF109854">
    <property type="entry name" value="DinB/YfiT-like putative metalloenzymes"/>
    <property type="match status" value="1"/>
</dbReference>
<protein>
    <submittedName>
        <fullName evidence="2">DinB family protein</fullName>
    </submittedName>
</protein>
<dbReference type="Proteomes" id="UP001614391">
    <property type="component" value="Unassembled WGS sequence"/>
</dbReference>
<reference evidence="2 3" key="1">
    <citation type="submission" date="2024-10" db="EMBL/GenBank/DDBJ databases">
        <title>The Natural Products Discovery Center: Release of the First 8490 Sequenced Strains for Exploring Actinobacteria Biosynthetic Diversity.</title>
        <authorList>
            <person name="Kalkreuter E."/>
            <person name="Kautsar S.A."/>
            <person name="Yang D."/>
            <person name="Bader C.D."/>
            <person name="Teijaro C.N."/>
            <person name="Fluegel L."/>
            <person name="Davis C.M."/>
            <person name="Simpson J.R."/>
            <person name="Lauterbach L."/>
            <person name="Steele A.D."/>
            <person name="Gui C."/>
            <person name="Meng S."/>
            <person name="Li G."/>
            <person name="Viehrig K."/>
            <person name="Ye F."/>
            <person name="Su P."/>
            <person name="Kiefer A.F."/>
            <person name="Nichols A."/>
            <person name="Cepeda A.J."/>
            <person name="Yan W."/>
            <person name="Fan B."/>
            <person name="Jiang Y."/>
            <person name="Adhikari A."/>
            <person name="Zheng C.-J."/>
            <person name="Schuster L."/>
            <person name="Cowan T.M."/>
            <person name="Smanski M.J."/>
            <person name="Chevrette M.G."/>
            <person name="De Carvalho L.P.S."/>
            <person name="Shen B."/>
        </authorList>
    </citation>
    <scope>NUCLEOTIDE SEQUENCE [LARGE SCALE GENOMIC DNA]</scope>
    <source>
        <strain evidence="2 3">NPDC053346</strain>
    </source>
</reference>
<feature type="region of interest" description="Disordered" evidence="1">
    <location>
        <begin position="191"/>
        <end position="217"/>
    </location>
</feature>
<name>A0ABW8CTC6_STRBI</name>
<evidence type="ECO:0000313" key="2">
    <source>
        <dbReference type="EMBL" id="MFI9119764.1"/>
    </source>
</evidence>
<keyword evidence="3" id="KW-1185">Reference proteome</keyword>
<evidence type="ECO:0000256" key="1">
    <source>
        <dbReference type="SAM" id="MobiDB-lite"/>
    </source>
</evidence>
<dbReference type="InterPro" id="IPR034660">
    <property type="entry name" value="DinB/YfiT-like"/>
</dbReference>
<gene>
    <name evidence="2" type="ORF">ACIGW0_10275</name>
</gene>